<accession>E6U1E3</accession>
<keyword evidence="6" id="KW-0067">ATP-binding</keyword>
<keyword evidence="7" id="KW-1278">Translocase</keyword>
<dbReference type="InterPro" id="IPR017871">
    <property type="entry name" value="ABC_transporter-like_CS"/>
</dbReference>
<dbReference type="GO" id="GO:0043190">
    <property type="term" value="C:ATP-binding cassette (ABC) transporter complex"/>
    <property type="evidence" value="ECO:0007669"/>
    <property type="project" value="TreeGrafter"/>
</dbReference>
<dbReference type="InterPro" id="IPR027417">
    <property type="entry name" value="P-loop_NTPase"/>
</dbReference>
<dbReference type="eggNOG" id="COG1122">
    <property type="taxonomic scope" value="Bacteria"/>
</dbReference>
<keyword evidence="5" id="KW-0547">Nucleotide-binding</keyword>
<dbReference type="KEGG" id="bco:Bcell_0914"/>
<dbReference type="SUPFAM" id="SSF52540">
    <property type="entry name" value="P-loop containing nucleoside triphosphate hydrolases"/>
    <property type="match status" value="1"/>
</dbReference>
<feature type="domain" description="ABC transporter" evidence="9">
    <location>
        <begin position="6"/>
        <end position="241"/>
    </location>
</feature>
<evidence type="ECO:0000256" key="3">
    <source>
        <dbReference type="ARBA" id="ARBA00022448"/>
    </source>
</evidence>
<dbReference type="PROSITE" id="PS00211">
    <property type="entry name" value="ABC_TRANSPORTER_1"/>
    <property type="match status" value="1"/>
</dbReference>
<evidence type="ECO:0000256" key="5">
    <source>
        <dbReference type="ARBA" id="ARBA00022741"/>
    </source>
</evidence>
<dbReference type="NCBIfam" id="TIGR04520">
    <property type="entry name" value="ECF_ATPase_1"/>
    <property type="match status" value="1"/>
</dbReference>
<dbReference type="GO" id="GO:0042626">
    <property type="term" value="F:ATPase-coupled transmembrane transporter activity"/>
    <property type="evidence" value="ECO:0007669"/>
    <property type="project" value="TreeGrafter"/>
</dbReference>
<dbReference type="InterPro" id="IPR015856">
    <property type="entry name" value="ABC_transpr_CbiO/EcfA_su"/>
</dbReference>
<dbReference type="FunFam" id="3.40.50.300:FF:000224">
    <property type="entry name" value="Energy-coupling factor transporter ATP-binding protein EcfA"/>
    <property type="match status" value="1"/>
</dbReference>
<organism evidence="10 11">
    <name type="scientific">Evansella cellulosilytica (strain ATCC 21833 / DSM 2522 / FERM P-1141 / JCM 9156 / N-4)</name>
    <name type="common">Bacillus cellulosilyticus</name>
    <dbReference type="NCBI Taxonomy" id="649639"/>
    <lineage>
        <taxon>Bacteria</taxon>
        <taxon>Bacillati</taxon>
        <taxon>Bacillota</taxon>
        <taxon>Bacilli</taxon>
        <taxon>Bacillales</taxon>
        <taxon>Bacillaceae</taxon>
        <taxon>Evansella</taxon>
    </lineage>
</organism>
<dbReference type="GO" id="GO:0005524">
    <property type="term" value="F:ATP binding"/>
    <property type="evidence" value="ECO:0007669"/>
    <property type="project" value="UniProtKB-KW"/>
</dbReference>
<dbReference type="AlphaFoldDB" id="E6U1E3"/>
<evidence type="ECO:0000256" key="2">
    <source>
        <dbReference type="ARBA" id="ARBA00005417"/>
    </source>
</evidence>
<evidence type="ECO:0000313" key="10">
    <source>
        <dbReference type="EMBL" id="ADU29190.1"/>
    </source>
</evidence>
<comment type="similarity">
    <text evidence="2">Belongs to the ABC transporter superfamily.</text>
</comment>
<evidence type="ECO:0000256" key="4">
    <source>
        <dbReference type="ARBA" id="ARBA00022475"/>
    </source>
</evidence>
<comment type="subcellular location">
    <subcellularLocation>
        <location evidence="1">Cell membrane</location>
        <topology evidence="1">Peripheral membrane protein</topology>
    </subcellularLocation>
</comment>
<dbReference type="PANTHER" id="PTHR43553:SF24">
    <property type="entry name" value="ENERGY-COUPLING FACTOR TRANSPORTER ATP-BINDING PROTEIN ECFA1"/>
    <property type="match status" value="1"/>
</dbReference>
<evidence type="ECO:0000256" key="6">
    <source>
        <dbReference type="ARBA" id="ARBA00022840"/>
    </source>
</evidence>
<keyword evidence="3" id="KW-0813">Transport</keyword>
<proteinExistence type="inferred from homology"/>
<evidence type="ECO:0000256" key="1">
    <source>
        <dbReference type="ARBA" id="ARBA00004202"/>
    </source>
</evidence>
<protein>
    <submittedName>
        <fullName evidence="10">ABC transporter related protein</fullName>
    </submittedName>
</protein>
<keyword evidence="8" id="KW-0472">Membrane</keyword>
<dbReference type="EMBL" id="CP002394">
    <property type="protein sequence ID" value="ADU29190.1"/>
    <property type="molecule type" value="Genomic_DNA"/>
</dbReference>
<dbReference type="CDD" id="cd03225">
    <property type="entry name" value="ABC_cobalt_CbiO_domain1"/>
    <property type="match status" value="1"/>
</dbReference>
<sequence length="270" mass="30308">MSAPILEVKNLSFRYDLRSEINTVANLSFSVNKGEWLAIIGGNGSGKSTLAQLLVGLLTPLDGCITVDGTALTEKSKWRIRSKVGLVFQNPDNQFIGTTVQDDVAFSLESLNVPYEEMKLRVECALEKVGMLEYRFHDPSRLSGGQKQRVAIAGILALHPNVIIFDEAFVMLDPKGREGLLKTLRRLKEIEGVTIISITHDMNEAAAADRLLLMKNGEISQTGKPSEVFMQQRDLEPPFPEKLRRSLEKKGRHVPNQYMTEEEVVNWIWK</sequence>
<dbReference type="Pfam" id="PF00005">
    <property type="entry name" value="ABC_tran"/>
    <property type="match status" value="1"/>
</dbReference>
<dbReference type="GO" id="GO:0015087">
    <property type="term" value="F:cobalt ion transmembrane transporter activity"/>
    <property type="evidence" value="ECO:0007669"/>
    <property type="project" value="UniProtKB-ARBA"/>
</dbReference>
<evidence type="ECO:0000256" key="7">
    <source>
        <dbReference type="ARBA" id="ARBA00022967"/>
    </source>
</evidence>
<dbReference type="RefSeq" id="WP_013487531.1">
    <property type="nucleotide sequence ID" value="NC_014829.1"/>
</dbReference>
<evidence type="ECO:0000256" key="8">
    <source>
        <dbReference type="ARBA" id="ARBA00023136"/>
    </source>
</evidence>
<reference evidence="10 11" key="1">
    <citation type="submission" date="2010-12" db="EMBL/GenBank/DDBJ databases">
        <title>Complete sequence of Bacillus cellulosilyticus DSM 2522.</title>
        <authorList>
            <consortium name="US DOE Joint Genome Institute"/>
            <person name="Lucas S."/>
            <person name="Copeland A."/>
            <person name="Lapidus A."/>
            <person name="Cheng J.-F."/>
            <person name="Bruce D."/>
            <person name="Goodwin L."/>
            <person name="Pitluck S."/>
            <person name="Chertkov O."/>
            <person name="Detter J.C."/>
            <person name="Han C."/>
            <person name="Tapia R."/>
            <person name="Land M."/>
            <person name="Hauser L."/>
            <person name="Jeffries C."/>
            <person name="Kyrpides N."/>
            <person name="Ivanova N."/>
            <person name="Mikhailova N."/>
            <person name="Brumm P."/>
            <person name="Mead D."/>
            <person name="Woyke T."/>
        </authorList>
    </citation>
    <scope>NUCLEOTIDE SEQUENCE [LARGE SCALE GENOMIC DNA]</scope>
    <source>
        <strain evidence="11">ATCC 21833 / DSM 2522 / FERM P-1141 / JCM 9156 / N-4</strain>
    </source>
</reference>
<dbReference type="GO" id="GO:0016887">
    <property type="term" value="F:ATP hydrolysis activity"/>
    <property type="evidence" value="ECO:0007669"/>
    <property type="project" value="InterPro"/>
</dbReference>
<dbReference type="PANTHER" id="PTHR43553">
    <property type="entry name" value="HEAVY METAL TRANSPORTER"/>
    <property type="match status" value="1"/>
</dbReference>
<gene>
    <name evidence="10" type="ordered locus">Bcell_0914</name>
</gene>
<dbReference type="NCBIfam" id="NF010167">
    <property type="entry name" value="PRK13648.1"/>
    <property type="match status" value="1"/>
</dbReference>
<dbReference type="InterPro" id="IPR050095">
    <property type="entry name" value="ECF_ABC_transporter_ATP-bd"/>
</dbReference>
<dbReference type="InterPro" id="IPR030947">
    <property type="entry name" value="EcfA_1"/>
</dbReference>
<keyword evidence="11" id="KW-1185">Reference proteome</keyword>
<dbReference type="Proteomes" id="UP000001401">
    <property type="component" value="Chromosome"/>
</dbReference>
<evidence type="ECO:0000259" key="9">
    <source>
        <dbReference type="PROSITE" id="PS50893"/>
    </source>
</evidence>
<evidence type="ECO:0000313" key="11">
    <source>
        <dbReference type="Proteomes" id="UP000001401"/>
    </source>
</evidence>
<dbReference type="InterPro" id="IPR003439">
    <property type="entry name" value="ABC_transporter-like_ATP-bd"/>
</dbReference>
<dbReference type="OrthoDB" id="9784332at2"/>
<dbReference type="STRING" id="649639.Bcell_0914"/>
<dbReference type="PROSITE" id="PS50893">
    <property type="entry name" value="ABC_TRANSPORTER_2"/>
    <property type="match status" value="1"/>
</dbReference>
<dbReference type="HOGENOM" id="CLU_000604_1_22_9"/>
<dbReference type="InterPro" id="IPR003593">
    <property type="entry name" value="AAA+_ATPase"/>
</dbReference>
<dbReference type="Gene3D" id="3.40.50.300">
    <property type="entry name" value="P-loop containing nucleotide triphosphate hydrolases"/>
    <property type="match status" value="1"/>
</dbReference>
<dbReference type="SMART" id="SM00382">
    <property type="entry name" value="AAA"/>
    <property type="match status" value="1"/>
</dbReference>
<name>E6U1E3_EVAC2</name>
<keyword evidence="4" id="KW-1003">Cell membrane</keyword>